<name>A0A6N3DF17_9BACT</name>
<feature type="transmembrane region" description="Helical" evidence="1">
    <location>
        <begin position="106"/>
        <end position="127"/>
    </location>
</feature>
<accession>A0A6N3DF17</accession>
<dbReference type="AlphaFoldDB" id="A0A6N3DF17"/>
<dbReference type="PANTHER" id="PTHR28008">
    <property type="entry name" value="DOMAIN PROTEIN, PUTATIVE (AFU_ORTHOLOGUE AFUA_3G10980)-RELATED"/>
    <property type="match status" value="1"/>
</dbReference>
<evidence type="ECO:0000256" key="1">
    <source>
        <dbReference type="SAM" id="Phobius"/>
    </source>
</evidence>
<dbReference type="PANTHER" id="PTHR28008:SF1">
    <property type="entry name" value="DOMAIN PROTEIN, PUTATIVE (AFU_ORTHOLOGUE AFUA_3G10980)-RELATED"/>
    <property type="match status" value="1"/>
</dbReference>
<dbReference type="NCBIfam" id="NF037970">
    <property type="entry name" value="vanZ_1"/>
    <property type="match status" value="1"/>
</dbReference>
<feature type="transmembrane region" description="Helical" evidence="1">
    <location>
        <begin position="74"/>
        <end position="94"/>
    </location>
</feature>
<keyword evidence="1" id="KW-0812">Transmembrane</keyword>
<dbReference type="EMBL" id="CACRUT010000015">
    <property type="protein sequence ID" value="VYU26915.1"/>
    <property type="molecule type" value="Genomic_DNA"/>
</dbReference>
<reference evidence="3" key="1">
    <citation type="submission" date="2019-11" db="EMBL/GenBank/DDBJ databases">
        <authorList>
            <person name="Feng L."/>
        </authorList>
    </citation>
    <scope>NUCLEOTIDE SEQUENCE</scope>
    <source>
        <strain evidence="3">PclaraLFYP37</strain>
    </source>
</reference>
<protein>
    <recommendedName>
        <fullName evidence="2">VanZ-like domain-containing protein</fullName>
    </recommendedName>
</protein>
<feature type="transmembrane region" description="Helical" evidence="1">
    <location>
        <begin position="44"/>
        <end position="62"/>
    </location>
</feature>
<evidence type="ECO:0000259" key="2">
    <source>
        <dbReference type="Pfam" id="PF04892"/>
    </source>
</evidence>
<feature type="transmembrane region" description="Helical" evidence="1">
    <location>
        <begin position="12"/>
        <end position="29"/>
    </location>
</feature>
<proteinExistence type="predicted"/>
<keyword evidence="1" id="KW-0472">Membrane</keyword>
<keyword evidence="1" id="KW-1133">Transmembrane helix</keyword>
<dbReference type="Pfam" id="PF04892">
    <property type="entry name" value="VanZ"/>
    <property type="match status" value="1"/>
</dbReference>
<feature type="domain" description="VanZ-like" evidence="2">
    <location>
        <begin position="33"/>
        <end position="121"/>
    </location>
</feature>
<organism evidence="3">
    <name type="scientific">Paraprevotella clara</name>
    <dbReference type="NCBI Taxonomy" id="454154"/>
    <lineage>
        <taxon>Bacteria</taxon>
        <taxon>Pseudomonadati</taxon>
        <taxon>Bacteroidota</taxon>
        <taxon>Bacteroidia</taxon>
        <taxon>Bacteroidales</taxon>
        <taxon>Prevotellaceae</taxon>
        <taxon>Paraprevotella</taxon>
    </lineage>
</organism>
<sequence>MTHELTKWIKRHPISVILILVIWYLSLFTPPKIELANVRFIDKWAHLLMYGSLAFILWTEDWRARKTFTSMPRALALYIGPVAMSGLIELVQAYCTTNRSGDWLDLAANAIGALSGIVLGCFVTRTLRKKGHR</sequence>
<dbReference type="InterPro" id="IPR006976">
    <property type="entry name" value="VanZ-like"/>
</dbReference>
<dbReference type="RefSeq" id="WP_412443052.1">
    <property type="nucleotide sequence ID" value="NZ_CACRUT010000015.1"/>
</dbReference>
<evidence type="ECO:0000313" key="3">
    <source>
        <dbReference type="EMBL" id="VYU26915.1"/>
    </source>
</evidence>
<gene>
    <name evidence="3" type="ORF">PCLFYP37_02357</name>
</gene>